<keyword evidence="2" id="KW-0539">Nucleus</keyword>
<keyword evidence="1" id="KW-0479">Metal-binding</keyword>
<feature type="region of interest" description="Disordered" evidence="3">
    <location>
        <begin position="208"/>
        <end position="242"/>
    </location>
</feature>
<reference evidence="5" key="1">
    <citation type="submission" date="2022-07" db="EMBL/GenBank/DDBJ databases">
        <title>Fungi with potential for degradation of polypropylene.</title>
        <authorList>
            <person name="Gostincar C."/>
        </authorList>
    </citation>
    <scope>NUCLEOTIDE SEQUENCE</scope>
    <source>
        <strain evidence="5">EXF-13287</strain>
    </source>
</reference>
<keyword evidence="6" id="KW-1185">Reference proteome</keyword>
<dbReference type="Gene3D" id="4.10.240.10">
    <property type="entry name" value="Zn(2)-C6 fungal-type DNA-binding domain"/>
    <property type="match status" value="1"/>
</dbReference>
<accession>A0AA38RYX3</accession>
<dbReference type="GO" id="GO:0003677">
    <property type="term" value="F:DNA binding"/>
    <property type="evidence" value="ECO:0007669"/>
    <property type="project" value="InterPro"/>
</dbReference>
<dbReference type="PANTHER" id="PTHR46910">
    <property type="entry name" value="TRANSCRIPTION FACTOR PDR1"/>
    <property type="match status" value="1"/>
</dbReference>
<dbReference type="InterPro" id="IPR050987">
    <property type="entry name" value="AtrR-like"/>
</dbReference>
<dbReference type="InterPro" id="IPR001138">
    <property type="entry name" value="Zn2Cys6_DnaBD"/>
</dbReference>
<feature type="region of interest" description="Disordered" evidence="3">
    <location>
        <begin position="1"/>
        <end position="37"/>
    </location>
</feature>
<dbReference type="Pfam" id="PF04082">
    <property type="entry name" value="Fungal_trans"/>
    <property type="match status" value="1"/>
</dbReference>
<dbReference type="AlphaFoldDB" id="A0AA38RYX3"/>
<evidence type="ECO:0000313" key="5">
    <source>
        <dbReference type="EMBL" id="KAJ9150607.1"/>
    </source>
</evidence>
<proteinExistence type="predicted"/>
<evidence type="ECO:0000256" key="2">
    <source>
        <dbReference type="ARBA" id="ARBA00023242"/>
    </source>
</evidence>
<protein>
    <submittedName>
        <fullName evidence="5">Fungal specific transcription factor</fullName>
    </submittedName>
</protein>
<comment type="caution">
    <text evidence="5">The sequence shown here is derived from an EMBL/GenBank/DDBJ whole genome shotgun (WGS) entry which is preliminary data.</text>
</comment>
<dbReference type="SMART" id="SM00066">
    <property type="entry name" value="GAL4"/>
    <property type="match status" value="1"/>
</dbReference>
<evidence type="ECO:0000256" key="3">
    <source>
        <dbReference type="SAM" id="MobiDB-lite"/>
    </source>
</evidence>
<gene>
    <name evidence="5" type="ORF">NKR19_g5190</name>
</gene>
<dbReference type="InterPro" id="IPR036864">
    <property type="entry name" value="Zn2-C6_fun-type_DNA-bd_sf"/>
</dbReference>
<feature type="compositionally biased region" description="Basic and acidic residues" evidence="3">
    <location>
        <begin position="208"/>
        <end position="217"/>
    </location>
</feature>
<dbReference type="InterPro" id="IPR007219">
    <property type="entry name" value="XnlR_reg_dom"/>
</dbReference>
<name>A0AA38RYX3_9PEZI</name>
<feature type="domain" description="Zn(2)-C6 fungal-type" evidence="4">
    <location>
        <begin position="41"/>
        <end position="70"/>
    </location>
</feature>
<dbReference type="GO" id="GO:0006351">
    <property type="term" value="P:DNA-templated transcription"/>
    <property type="evidence" value="ECO:0007669"/>
    <property type="project" value="InterPro"/>
</dbReference>
<dbReference type="PANTHER" id="PTHR46910:SF39">
    <property type="entry name" value="ZN(II)2CYS6 TRANSCRIPTION FACTOR (EUROFUNG)"/>
    <property type="match status" value="1"/>
</dbReference>
<dbReference type="SUPFAM" id="SSF57701">
    <property type="entry name" value="Zn2/Cys6 DNA-binding domain"/>
    <property type="match status" value="1"/>
</dbReference>
<sequence length="753" mass="84211">MDTVTVSLKRPRERGQSNDAEPDGPEQGDEQEKQRKRARLSCNTCKARKTKCVGVETGACQYCRTLGIPCEADPRSRKRPFYRVSGEVYEYSIKLLRRFVSEEELPELTVENIEAVLQKIDSGERPTSLPKPGSVTTATLPVPTPTSDVSGLVNAGDSGSSTDVMEADEHPLLQEELGCMLLDSKGKYRYVGADSNIRWNHAARMARVRDEPSHTDPKIIPPLKTGLLPPTSPDETADGRREPIYMPPRQLCMEYVSRFFDQIHCIYWFYSTEQFYTRLDETYETGGTTASSSWLCALYSIFAMGSMRPSDAGAIRDGLVELKTPLDYCTMARELLSAAADEAGVDSIKAFALLSLATHATCYSVTAYLHIGTAMRIAFSLGLHRDVSLRNKGSLERERSRRLWWTVFVLDYEMASRFDYPSAVMEQTVYMRVPSATEQILDPGPNTPLGYQSLLVSLIQLRKRISHECFLEPAQLGGRLPISRVTRCLSALREWHAGVPVHLRADSSLHPQHRRAVSLLHLRFWIATIALTRPFLLFTVAKMERQAAGMIPVKRRIYERMSNVCVEAAENAVQILRRMREDGTLSSLMLLDCHYIGEVMWILILALQRHGGAERQDMLRFCLETVKGMEKVGWAEKVAPELEARVHESGVLEMPAGNGVLQAAAQPPQHEYSLWQADGLTHQMGGAGQMGVALNAQVSPTTSSDYVGLNLDASQFDVFETLDLDHRPGMLDMFMDASFSGSQFLYDDLNGAY</sequence>
<dbReference type="GO" id="GO:0008270">
    <property type="term" value="F:zinc ion binding"/>
    <property type="evidence" value="ECO:0007669"/>
    <property type="project" value="InterPro"/>
</dbReference>
<dbReference type="SMART" id="SM00906">
    <property type="entry name" value="Fungal_trans"/>
    <property type="match status" value="1"/>
</dbReference>
<dbReference type="Proteomes" id="UP001174691">
    <property type="component" value="Unassembled WGS sequence"/>
</dbReference>
<feature type="compositionally biased region" description="Acidic residues" evidence="3">
    <location>
        <begin position="20"/>
        <end position="29"/>
    </location>
</feature>
<dbReference type="EMBL" id="JANBVN010000069">
    <property type="protein sequence ID" value="KAJ9150607.1"/>
    <property type="molecule type" value="Genomic_DNA"/>
</dbReference>
<evidence type="ECO:0000313" key="6">
    <source>
        <dbReference type="Proteomes" id="UP001174691"/>
    </source>
</evidence>
<evidence type="ECO:0000259" key="4">
    <source>
        <dbReference type="PROSITE" id="PS00463"/>
    </source>
</evidence>
<dbReference type="GO" id="GO:0000981">
    <property type="term" value="F:DNA-binding transcription factor activity, RNA polymerase II-specific"/>
    <property type="evidence" value="ECO:0007669"/>
    <property type="project" value="InterPro"/>
</dbReference>
<dbReference type="PROSITE" id="PS00463">
    <property type="entry name" value="ZN2_CY6_FUNGAL_1"/>
    <property type="match status" value="1"/>
</dbReference>
<dbReference type="CDD" id="cd12148">
    <property type="entry name" value="fungal_TF_MHR"/>
    <property type="match status" value="1"/>
</dbReference>
<evidence type="ECO:0000256" key="1">
    <source>
        <dbReference type="ARBA" id="ARBA00022723"/>
    </source>
</evidence>
<dbReference type="Pfam" id="PF00172">
    <property type="entry name" value="Zn_clus"/>
    <property type="match status" value="1"/>
</dbReference>
<feature type="region of interest" description="Disordered" evidence="3">
    <location>
        <begin position="123"/>
        <end position="152"/>
    </location>
</feature>
<organism evidence="5 6">
    <name type="scientific">Coniochaeta hoffmannii</name>
    <dbReference type="NCBI Taxonomy" id="91930"/>
    <lineage>
        <taxon>Eukaryota</taxon>
        <taxon>Fungi</taxon>
        <taxon>Dikarya</taxon>
        <taxon>Ascomycota</taxon>
        <taxon>Pezizomycotina</taxon>
        <taxon>Sordariomycetes</taxon>
        <taxon>Sordariomycetidae</taxon>
        <taxon>Coniochaetales</taxon>
        <taxon>Coniochaetaceae</taxon>
        <taxon>Coniochaeta</taxon>
    </lineage>
</organism>